<evidence type="ECO:0000256" key="2">
    <source>
        <dbReference type="ARBA" id="ARBA00022475"/>
    </source>
</evidence>
<gene>
    <name evidence="19" type="primary">Zp1</name>
    <name evidence="19" type="ORF">GALDEA_R01120</name>
</gene>
<dbReference type="Gene3D" id="2.60.40.3210">
    <property type="entry name" value="Zona pellucida, ZP-N domain"/>
    <property type="match status" value="1"/>
</dbReference>
<evidence type="ECO:0000256" key="16">
    <source>
        <dbReference type="SAM" id="SignalP"/>
    </source>
</evidence>
<dbReference type="Pfam" id="PF23344">
    <property type="entry name" value="ZP-N"/>
    <property type="match status" value="1"/>
</dbReference>
<dbReference type="InterPro" id="IPR054554">
    <property type="entry name" value="ZP1/4_Ig-like"/>
</dbReference>
<feature type="domain" description="ZP" evidence="17">
    <location>
        <begin position="617"/>
        <end position="893"/>
    </location>
</feature>
<keyword evidence="7 16" id="KW-0732">Signal</keyword>
<comment type="subcellular location">
    <subcellularLocation>
        <location evidence="1">Cell membrane</location>
        <topology evidence="1">Single-pass type I membrane protein</topology>
    </subcellularLocation>
    <subcellularLocation>
        <location evidence="13">Zona pellucida</location>
    </subcellularLocation>
</comment>
<dbReference type="OrthoDB" id="9907024at2759"/>
<dbReference type="Pfam" id="PF00100">
    <property type="entry name" value="Zona_pellucida"/>
    <property type="match status" value="1"/>
</dbReference>
<dbReference type="AlphaFoldDB" id="A0A7K9TA24"/>
<evidence type="ECO:0000256" key="13">
    <source>
        <dbReference type="ARBA" id="ARBA00024183"/>
    </source>
</evidence>
<keyword evidence="3" id="KW-0964">Secreted</keyword>
<dbReference type="InterPro" id="IPR000519">
    <property type="entry name" value="P_trefoil_dom"/>
</dbReference>
<dbReference type="Gene3D" id="2.60.40.4100">
    <property type="entry name" value="Zona pellucida, ZP-C domain"/>
    <property type="match status" value="1"/>
</dbReference>
<evidence type="ECO:0000313" key="20">
    <source>
        <dbReference type="Proteomes" id="UP000566440"/>
    </source>
</evidence>
<feature type="domain" description="P-type" evidence="18">
    <location>
        <begin position="572"/>
        <end position="612"/>
    </location>
</feature>
<keyword evidence="20" id="KW-1185">Reference proteome</keyword>
<dbReference type="PRINTS" id="PR00023">
    <property type="entry name" value="ZPELLUCIDA"/>
</dbReference>
<feature type="region of interest" description="Disordered" evidence="15">
    <location>
        <begin position="128"/>
        <end position="152"/>
    </location>
</feature>
<dbReference type="Proteomes" id="UP000566440">
    <property type="component" value="Unassembled WGS sequence"/>
</dbReference>
<organism evidence="19 20">
    <name type="scientific">Galbula dea</name>
    <dbReference type="NCBI Taxonomy" id="1109041"/>
    <lineage>
        <taxon>Eukaryota</taxon>
        <taxon>Metazoa</taxon>
        <taxon>Chordata</taxon>
        <taxon>Craniata</taxon>
        <taxon>Vertebrata</taxon>
        <taxon>Euteleostomi</taxon>
        <taxon>Archelosauria</taxon>
        <taxon>Archosauria</taxon>
        <taxon>Dinosauria</taxon>
        <taxon>Saurischia</taxon>
        <taxon>Theropoda</taxon>
        <taxon>Coelurosauria</taxon>
        <taxon>Aves</taxon>
        <taxon>Neognathae</taxon>
        <taxon>Neoaves</taxon>
        <taxon>Telluraves</taxon>
        <taxon>Coraciimorphae</taxon>
        <taxon>Piciformes</taxon>
        <taxon>Galbulidae</taxon>
        <taxon>Galbula</taxon>
    </lineage>
</organism>
<feature type="compositionally biased region" description="Polar residues" evidence="15">
    <location>
        <begin position="330"/>
        <end position="344"/>
    </location>
</feature>
<dbReference type="InterPro" id="IPR044913">
    <property type="entry name" value="P_trefoil_dom_sf"/>
</dbReference>
<feature type="non-terminal residue" evidence="19">
    <location>
        <position position="1"/>
    </location>
</feature>
<evidence type="ECO:0000256" key="7">
    <source>
        <dbReference type="ARBA" id="ARBA00022729"/>
    </source>
</evidence>
<keyword evidence="10" id="KW-1015">Disulfide bond</keyword>
<dbReference type="PANTHER" id="PTHR23343">
    <property type="entry name" value="ZONA PELLUCIDA SPERM-BINDING PROTEIN"/>
    <property type="match status" value="1"/>
</dbReference>
<feature type="chain" id="PRO_5029645596" evidence="16">
    <location>
        <begin position="24"/>
        <end position="922"/>
    </location>
</feature>
<dbReference type="InterPro" id="IPR055355">
    <property type="entry name" value="ZP-C"/>
</dbReference>
<evidence type="ECO:0000256" key="14">
    <source>
        <dbReference type="PROSITE-ProRule" id="PRU00779"/>
    </source>
</evidence>
<evidence type="ECO:0000256" key="12">
    <source>
        <dbReference type="ARBA" id="ARBA00023279"/>
    </source>
</evidence>
<dbReference type="GO" id="GO:0032190">
    <property type="term" value="F:acrosin binding"/>
    <property type="evidence" value="ECO:0007669"/>
    <property type="project" value="TreeGrafter"/>
</dbReference>
<feature type="non-terminal residue" evidence="19">
    <location>
        <position position="922"/>
    </location>
</feature>
<evidence type="ECO:0000256" key="6">
    <source>
        <dbReference type="ARBA" id="ARBA00022692"/>
    </source>
</evidence>
<dbReference type="InterPro" id="IPR048290">
    <property type="entry name" value="ZP_chr"/>
</dbReference>
<dbReference type="GO" id="GO:0035805">
    <property type="term" value="C:egg coat"/>
    <property type="evidence" value="ECO:0007669"/>
    <property type="project" value="UniProtKB-SubCell"/>
</dbReference>
<keyword evidence="5" id="KW-0165">Cleavage on pair of basic residues</keyword>
<dbReference type="CDD" id="cd00111">
    <property type="entry name" value="Trefoil"/>
    <property type="match status" value="1"/>
</dbReference>
<feature type="compositionally biased region" description="Polar residues" evidence="15">
    <location>
        <begin position="398"/>
        <end position="414"/>
    </location>
</feature>
<evidence type="ECO:0000256" key="8">
    <source>
        <dbReference type="ARBA" id="ARBA00022989"/>
    </source>
</evidence>
<dbReference type="PROSITE" id="PS51034">
    <property type="entry name" value="ZP_2"/>
    <property type="match status" value="1"/>
</dbReference>
<dbReference type="InterPro" id="IPR051148">
    <property type="entry name" value="Zona_Pellucida_Domain_gp"/>
</dbReference>
<feature type="compositionally biased region" description="Polar residues" evidence="15">
    <location>
        <begin position="351"/>
        <end position="368"/>
    </location>
</feature>
<evidence type="ECO:0000256" key="15">
    <source>
        <dbReference type="SAM" id="MobiDB-lite"/>
    </source>
</evidence>
<keyword evidence="4" id="KW-0272">Extracellular matrix</keyword>
<evidence type="ECO:0000256" key="3">
    <source>
        <dbReference type="ARBA" id="ARBA00022525"/>
    </source>
</evidence>
<dbReference type="InterPro" id="IPR055356">
    <property type="entry name" value="ZP-N"/>
</dbReference>
<dbReference type="PANTHER" id="PTHR23343:SF41">
    <property type="entry name" value="ZONA PELLUCIDA SPERM-BINDING PROTEIN 1"/>
    <property type="match status" value="1"/>
</dbReference>
<keyword evidence="2" id="KW-1003">Cell membrane</keyword>
<dbReference type="GO" id="GO:0060468">
    <property type="term" value="P:prevention of polyspermy"/>
    <property type="evidence" value="ECO:0007669"/>
    <property type="project" value="TreeGrafter"/>
</dbReference>
<dbReference type="SMART" id="SM00241">
    <property type="entry name" value="ZP"/>
    <property type="match status" value="1"/>
</dbReference>
<keyword evidence="8" id="KW-1133">Transmembrane helix</keyword>
<evidence type="ECO:0000256" key="10">
    <source>
        <dbReference type="ARBA" id="ARBA00023157"/>
    </source>
</evidence>
<protein>
    <submittedName>
        <fullName evidence="19">ZP1 protein</fullName>
    </submittedName>
</protein>
<name>A0A7K9TA24_9PICI</name>
<dbReference type="SUPFAM" id="SSF57492">
    <property type="entry name" value="Trefoil"/>
    <property type="match status" value="1"/>
</dbReference>
<reference evidence="19 20" key="1">
    <citation type="submission" date="2019-09" db="EMBL/GenBank/DDBJ databases">
        <title>Bird 10,000 Genomes (B10K) Project - Family phase.</title>
        <authorList>
            <person name="Zhang G."/>
        </authorList>
    </citation>
    <scope>NUCLEOTIDE SEQUENCE [LARGE SCALE GENOMIC DNA]</scope>
    <source>
        <strain evidence="19">B10K-DU-001-62</strain>
        <tissue evidence="19">Muscle</tissue>
    </source>
</reference>
<evidence type="ECO:0000256" key="11">
    <source>
        <dbReference type="ARBA" id="ARBA00023180"/>
    </source>
</evidence>
<keyword evidence="11" id="KW-0325">Glycoprotein</keyword>
<keyword evidence="12" id="KW-0278">Fertilization</keyword>
<feature type="compositionally biased region" description="Polar residues" evidence="15">
    <location>
        <begin position="310"/>
        <end position="322"/>
    </location>
</feature>
<dbReference type="InterPro" id="IPR042235">
    <property type="entry name" value="ZP-C_dom"/>
</dbReference>
<feature type="compositionally biased region" description="Low complexity" evidence="15">
    <location>
        <begin position="250"/>
        <end position="266"/>
    </location>
</feature>
<dbReference type="Pfam" id="PF22821">
    <property type="entry name" value="ZP1_ZP4_Ig-like"/>
    <property type="match status" value="1"/>
</dbReference>
<dbReference type="EMBL" id="VWZX01008653">
    <property type="protein sequence ID" value="NXI44900.1"/>
    <property type="molecule type" value="Genomic_DNA"/>
</dbReference>
<evidence type="ECO:0000256" key="4">
    <source>
        <dbReference type="ARBA" id="ARBA00022530"/>
    </source>
</evidence>
<dbReference type="GO" id="GO:0007339">
    <property type="term" value="P:binding of sperm to zona pellucida"/>
    <property type="evidence" value="ECO:0007669"/>
    <property type="project" value="TreeGrafter"/>
</dbReference>
<accession>A0A7K9TA24</accession>
<feature type="compositionally biased region" description="Polar residues" evidence="15">
    <location>
        <begin position="220"/>
        <end position="236"/>
    </location>
</feature>
<evidence type="ECO:0000256" key="1">
    <source>
        <dbReference type="ARBA" id="ARBA00004251"/>
    </source>
</evidence>
<evidence type="ECO:0000256" key="5">
    <source>
        <dbReference type="ARBA" id="ARBA00022685"/>
    </source>
</evidence>
<dbReference type="GO" id="GO:0005886">
    <property type="term" value="C:plasma membrane"/>
    <property type="evidence" value="ECO:0007669"/>
    <property type="project" value="UniProtKB-SubCell"/>
</dbReference>
<evidence type="ECO:0000313" key="19">
    <source>
        <dbReference type="EMBL" id="NXI44900.1"/>
    </source>
</evidence>
<feature type="region of interest" description="Disordered" evidence="15">
    <location>
        <begin position="216"/>
        <end position="286"/>
    </location>
</feature>
<feature type="region of interest" description="Disordered" evidence="15">
    <location>
        <begin position="485"/>
        <end position="505"/>
    </location>
</feature>
<dbReference type="PROSITE" id="PS51448">
    <property type="entry name" value="P_TREFOIL_2"/>
    <property type="match status" value="1"/>
</dbReference>
<comment type="caution">
    <text evidence="14">Lacks conserved residue(s) required for the propagation of feature annotation.</text>
</comment>
<feature type="region of interest" description="Disordered" evidence="15">
    <location>
        <begin position="310"/>
        <end position="415"/>
    </location>
</feature>
<evidence type="ECO:0000259" key="17">
    <source>
        <dbReference type="PROSITE" id="PS51034"/>
    </source>
</evidence>
<keyword evidence="9" id="KW-0472">Membrane</keyword>
<feature type="signal peptide" evidence="16">
    <location>
        <begin position="1"/>
        <end position="23"/>
    </location>
</feature>
<dbReference type="InterPro" id="IPR001507">
    <property type="entry name" value="ZP_dom"/>
</dbReference>
<keyword evidence="6" id="KW-0812">Transmembrane</keyword>
<sequence length="922" mass="98907">MGQGCSFLLLLLLLLLCQGPGATFSLLQYRYNCGDYGMQLQVQPPRGHTVRFKVMDEFGTRFDVANCSICLHWLNTGLDGAVIFSTGYDGCHVLVKDDHYVLRVQLEEMLLSGVLAATYEVNMTCPQPGDYDSLPDGNTHTDRRAGQGSSIHQSQADVLVPLAQPGLLHHVSQSSLTLSGPQLAPQGHSEQVHPVAQTQPVLVDPGLQAQAQPSLVHPGFQSQPSQAQLGLQTPNQGGLPRLPIQPPAQPGLLRLGLQRQNQPGLLHPGTPNQPGLRPGPQTQNRPGLLHQVAQTQNRPGLLHQVAQTQPGLRPGFQNQNQPGLLLPGAPNQSGLRPGPQNQNRPGLLHQVAQTQPGLRPGFQNQNQPGLLLPGAPNQSGLRPGLQNQNQPGLVHPGAQTQSGLQPGLVPQNQPGLVHAGAQTQAGFVRPGAQPQSQAGLAHASLETRSQAGLLRPGLQTQTGLSHPGAQPGLVQPALQSQAGLIHPSHSQSGLAHPGLQSRPGLIRPGLQAQLQAGVGRPGLQPQAQPGLLRPGFQSQPSMLQSTALFYPSVGAGQCPLSLPSQGTQLTREQCQVAVGKMPCMAPEGREACLQAGCCYDDMDRVAPCYYGNTATVQCLLDGHFVVVVPRGLVTQPYNLESVRLASAQPGCEPLRLTDTFVMFHFAVTQCGTTVQVIEDQLIYENQLISTIDVQGSSRGSVTRDSIYILQARCIYNASDLLPLRMEVAVPPTATPVAMMGPLGLQLRIATDETYSSYHPEGDYPLVKVLRDPIYVEVRLLQKTDPNLVLVLHQCWAAPSPDAEAKPQWPILVDGCPFAGDNYRTQLVPVGPASPQLPFPSHYQRFVISTFTFVEPPSMAVLEGEVYISCSASVCHLAQPEPCRPSCQLGVPSRARRSVGDRTREAMEMVTSQGLLIFPKVPK</sequence>
<comment type="caution">
    <text evidence="19">The sequence shown here is derived from an EMBL/GenBank/DDBJ whole genome shotgun (WGS) entry which is preliminary data.</text>
</comment>
<proteinExistence type="predicted"/>
<dbReference type="GO" id="GO:0035804">
    <property type="term" value="F:structural constituent of egg coat"/>
    <property type="evidence" value="ECO:0007669"/>
    <property type="project" value="TreeGrafter"/>
</dbReference>
<feature type="compositionally biased region" description="Polar residues" evidence="15">
    <location>
        <begin position="376"/>
        <end position="391"/>
    </location>
</feature>
<evidence type="ECO:0000259" key="18">
    <source>
        <dbReference type="PROSITE" id="PS51448"/>
    </source>
</evidence>
<evidence type="ECO:0000256" key="9">
    <source>
        <dbReference type="ARBA" id="ARBA00023136"/>
    </source>
</evidence>